<accession>A0A0R1ZKG7</accession>
<proteinExistence type="predicted"/>
<keyword evidence="1" id="KW-1133">Transmembrane helix</keyword>
<comment type="caution">
    <text evidence="2">The sequence shown here is derived from an EMBL/GenBank/DDBJ whole genome shotgun (WGS) entry which is preliminary data.</text>
</comment>
<feature type="transmembrane region" description="Helical" evidence="1">
    <location>
        <begin position="33"/>
        <end position="51"/>
    </location>
</feature>
<dbReference type="RefSeq" id="WP_057907190.1">
    <property type="nucleotide sequence ID" value="NZ_AYYZ01000030.1"/>
</dbReference>
<dbReference type="InterPro" id="IPR005325">
    <property type="entry name" value="DUF308_memb"/>
</dbReference>
<dbReference type="PANTHER" id="PTHR34989:SF1">
    <property type="entry name" value="PROTEIN HDED"/>
    <property type="match status" value="1"/>
</dbReference>
<evidence type="ECO:0000313" key="3">
    <source>
        <dbReference type="Proteomes" id="UP000051291"/>
    </source>
</evidence>
<sequence length="175" mass="19719">MINSKRKFDWFSLVIGILWIILGAAAINSPSTAISVIAVFVGIGALAKGIYTLWLRRVIQMLTGSNSKMMLLIVSSLVDIILGIIFLFRIHFGFGIIAYLFAFWFIFDSILQLVIDHFFKAMNRSYFDILIVLNIITLILGVVLLFNPMLSIYTLIGVVAFYLFLIGITKIIQAF</sequence>
<protein>
    <recommendedName>
        <fullName evidence="4">Integral membrane protein</fullName>
    </recommendedName>
</protein>
<evidence type="ECO:0000256" key="1">
    <source>
        <dbReference type="SAM" id="Phobius"/>
    </source>
</evidence>
<evidence type="ECO:0008006" key="4">
    <source>
        <dbReference type="Google" id="ProtNLM"/>
    </source>
</evidence>
<dbReference type="STRING" id="1423820.FC64_GL001365"/>
<name>A0A0R1ZKG7_9LACO</name>
<keyword evidence="1" id="KW-0812">Transmembrane</keyword>
<reference evidence="2 3" key="1">
    <citation type="journal article" date="2015" name="Genome Announc.">
        <title>Expanding the biotechnology potential of lactobacilli through comparative genomics of 213 strains and associated genera.</title>
        <authorList>
            <person name="Sun Z."/>
            <person name="Harris H.M."/>
            <person name="McCann A."/>
            <person name="Guo C."/>
            <person name="Argimon S."/>
            <person name="Zhang W."/>
            <person name="Yang X."/>
            <person name="Jeffery I.B."/>
            <person name="Cooney J.C."/>
            <person name="Kagawa T.F."/>
            <person name="Liu W."/>
            <person name="Song Y."/>
            <person name="Salvetti E."/>
            <person name="Wrobel A."/>
            <person name="Rasinkangas P."/>
            <person name="Parkhill J."/>
            <person name="Rea M.C."/>
            <person name="O'Sullivan O."/>
            <person name="Ritari J."/>
            <person name="Douillard F.P."/>
            <person name="Paul Ross R."/>
            <person name="Yang R."/>
            <person name="Briner A.E."/>
            <person name="Felis G.E."/>
            <person name="de Vos W.M."/>
            <person name="Barrangou R."/>
            <person name="Klaenhammer T.R."/>
            <person name="Caufield P.W."/>
            <person name="Cui Y."/>
            <person name="Zhang H."/>
            <person name="O'Toole P.W."/>
        </authorList>
    </citation>
    <scope>NUCLEOTIDE SEQUENCE [LARGE SCALE GENOMIC DNA]</scope>
    <source>
        <strain evidence="2 3">DSM 20653</strain>
    </source>
</reference>
<dbReference type="PANTHER" id="PTHR34989">
    <property type="entry name" value="PROTEIN HDED"/>
    <property type="match status" value="1"/>
</dbReference>
<organism evidence="2 3">
    <name type="scientific">Ligilactobacillus araffinosus DSM 20653</name>
    <dbReference type="NCBI Taxonomy" id="1423820"/>
    <lineage>
        <taxon>Bacteria</taxon>
        <taxon>Bacillati</taxon>
        <taxon>Bacillota</taxon>
        <taxon>Bacilli</taxon>
        <taxon>Lactobacillales</taxon>
        <taxon>Lactobacillaceae</taxon>
        <taxon>Ligilactobacillus</taxon>
    </lineage>
</organism>
<feature type="transmembrane region" description="Helical" evidence="1">
    <location>
        <begin position="7"/>
        <end position="27"/>
    </location>
</feature>
<keyword evidence="3" id="KW-1185">Reference proteome</keyword>
<feature type="transmembrane region" description="Helical" evidence="1">
    <location>
        <begin position="96"/>
        <end position="115"/>
    </location>
</feature>
<evidence type="ECO:0000313" key="2">
    <source>
        <dbReference type="EMBL" id="KRM51555.1"/>
    </source>
</evidence>
<dbReference type="EMBL" id="AYYZ01000030">
    <property type="protein sequence ID" value="KRM51555.1"/>
    <property type="molecule type" value="Genomic_DNA"/>
</dbReference>
<keyword evidence="1" id="KW-0472">Membrane</keyword>
<dbReference type="Pfam" id="PF03729">
    <property type="entry name" value="DUF308"/>
    <property type="match status" value="2"/>
</dbReference>
<dbReference type="InterPro" id="IPR052712">
    <property type="entry name" value="Acid_resist_chaperone_HdeD"/>
</dbReference>
<gene>
    <name evidence="2" type="ORF">FC64_GL001365</name>
</gene>
<dbReference type="PATRIC" id="fig|1423820.4.peg.1391"/>
<dbReference type="AlphaFoldDB" id="A0A0R1ZKG7"/>
<dbReference type="Proteomes" id="UP000051291">
    <property type="component" value="Unassembled WGS sequence"/>
</dbReference>
<feature type="transmembrane region" description="Helical" evidence="1">
    <location>
        <begin position="152"/>
        <end position="172"/>
    </location>
</feature>
<dbReference type="GO" id="GO:0005886">
    <property type="term" value="C:plasma membrane"/>
    <property type="evidence" value="ECO:0007669"/>
    <property type="project" value="TreeGrafter"/>
</dbReference>
<feature type="transmembrane region" description="Helical" evidence="1">
    <location>
        <begin position="71"/>
        <end position="90"/>
    </location>
</feature>
<feature type="transmembrane region" description="Helical" evidence="1">
    <location>
        <begin position="127"/>
        <end position="146"/>
    </location>
</feature>